<evidence type="ECO:0000313" key="4">
    <source>
        <dbReference type="Proteomes" id="UP000215914"/>
    </source>
</evidence>
<reference evidence="2" key="3">
    <citation type="submission" date="2020-06" db="EMBL/GenBank/DDBJ databases">
        <title>Helianthus annuus Genome sequencing and assembly Release 2.</title>
        <authorList>
            <person name="Gouzy J."/>
            <person name="Langlade N."/>
            <person name="Munos S."/>
        </authorList>
    </citation>
    <scope>NUCLEOTIDE SEQUENCE</scope>
    <source>
        <tissue evidence="2">Leaves</tissue>
    </source>
</reference>
<evidence type="ECO:0000313" key="3">
    <source>
        <dbReference type="EMBL" id="OTG25584.1"/>
    </source>
</evidence>
<dbReference type="Gramene" id="mRNA:HanXRQr2_Chr05g0218981">
    <property type="protein sequence ID" value="mRNA:HanXRQr2_Chr05g0218981"/>
    <property type="gene ID" value="HanXRQr2_Chr05g0218981"/>
</dbReference>
<dbReference type="EMBL" id="CM007894">
    <property type="protein sequence ID" value="OTG25584.1"/>
    <property type="molecule type" value="Genomic_DNA"/>
</dbReference>
<protein>
    <submittedName>
        <fullName evidence="3">Uncharacterized protein</fullName>
    </submittedName>
</protein>
<organism evidence="3 4">
    <name type="scientific">Helianthus annuus</name>
    <name type="common">Common sunflower</name>
    <dbReference type="NCBI Taxonomy" id="4232"/>
    <lineage>
        <taxon>Eukaryota</taxon>
        <taxon>Viridiplantae</taxon>
        <taxon>Streptophyta</taxon>
        <taxon>Embryophyta</taxon>
        <taxon>Tracheophyta</taxon>
        <taxon>Spermatophyta</taxon>
        <taxon>Magnoliopsida</taxon>
        <taxon>eudicotyledons</taxon>
        <taxon>Gunneridae</taxon>
        <taxon>Pentapetalae</taxon>
        <taxon>asterids</taxon>
        <taxon>campanulids</taxon>
        <taxon>Asterales</taxon>
        <taxon>Asteraceae</taxon>
        <taxon>Asteroideae</taxon>
        <taxon>Heliantheae alliance</taxon>
        <taxon>Heliantheae</taxon>
        <taxon>Helianthus</taxon>
    </lineage>
</organism>
<sequence>MSLLSLSSPASQRPATPVLNSRSPTVKAYCLTKFKEHFGSFTGHRDEARTNRT</sequence>
<reference evidence="2 4" key="1">
    <citation type="journal article" date="2017" name="Nature">
        <title>The sunflower genome provides insights into oil metabolism, flowering and Asterid evolution.</title>
        <authorList>
            <person name="Badouin H."/>
            <person name="Gouzy J."/>
            <person name="Grassa C.J."/>
            <person name="Murat F."/>
            <person name="Staton S.E."/>
            <person name="Cottret L."/>
            <person name="Lelandais-Briere C."/>
            <person name="Owens G.L."/>
            <person name="Carrere S."/>
            <person name="Mayjonade B."/>
            <person name="Legrand L."/>
            <person name="Gill N."/>
            <person name="Kane N.C."/>
            <person name="Bowers J.E."/>
            <person name="Hubner S."/>
            <person name="Bellec A."/>
            <person name="Berard A."/>
            <person name="Berges H."/>
            <person name="Blanchet N."/>
            <person name="Boniface M.C."/>
            <person name="Brunel D."/>
            <person name="Catrice O."/>
            <person name="Chaidir N."/>
            <person name="Claudel C."/>
            <person name="Donnadieu C."/>
            <person name="Faraut T."/>
            <person name="Fievet G."/>
            <person name="Helmstetter N."/>
            <person name="King M."/>
            <person name="Knapp S.J."/>
            <person name="Lai Z."/>
            <person name="Le Paslier M.C."/>
            <person name="Lippi Y."/>
            <person name="Lorenzon L."/>
            <person name="Mandel J.R."/>
            <person name="Marage G."/>
            <person name="Marchand G."/>
            <person name="Marquand E."/>
            <person name="Bret-Mestries E."/>
            <person name="Morien E."/>
            <person name="Nambeesan S."/>
            <person name="Nguyen T."/>
            <person name="Pegot-Espagnet P."/>
            <person name="Pouilly N."/>
            <person name="Raftis F."/>
            <person name="Sallet E."/>
            <person name="Schiex T."/>
            <person name="Thomas J."/>
            <person name="Vandecasteele C."/>
            <person name="Vares D."/>
            <person name="Vear F."/>
            <person name="Vautrin S."/>
            <person name="Crespi M."/>
            <person name="Mangin B."/>
            <person name="Burke J.M."/>
            <person name="Salse J."/>
            <person name="Munos S."/>
            <person name="Vincourt P."/>
            <person name="Rieseberg L.H."/>
            <person name="Langlade N.B."/>
        </authorList>
    </citation>
    <scope>NUCLEOTIDE SEQUENCE [LARGE SCALE GENOMIC DNA]</scope>
    <source>
        <strain evidence="4">cv. SF193</strain>
        <tissue evidence="2">Leaves</tissue>
    </source>
</reference>
<feature type="region of interest" description="Disordered" evidence="1">
    <location>
        <begin position="1"/>
        <end position="22"/>
    </location>
</feature>
<dbReference type="EMBL" id="MNCJ02000320">
    <property type="protein sequence ID" value="KAF5806236.1"/>
    <property type="molecule type" value="Genomic_DNA"/>
</dbReference>
<dbReference type="AlphaFoldDB" id="A0A251UR45"/>
<keyword evidence="4" id="KW-1185">Reference proteome</keyword>
<evidence type="ECO:0000256" key="1">
    <source>
        <dbReference type="SAM" id="MobiDB-lite"/>
    </source>
</evidence>
<evidence type="ECO:0000313" key="2">
    <source>
        <dbReference type="EMBL" id="KAF5806236.1"/>
    </source>
</evidence>
<dbReference type="Proteomes" id="UP000215914">
    <property type="component" value="Chromosome 5"/>
</dbReference>
<name>A0A251UR45_HELAN</name>
<accession>A0A251UR45</accession>
<reference evidence="3" key="2">
    <citation type="submission" date="2017-02" db="EMBL/GenBank/DDBJ databases">
        <title>Sunflower complete genome.</title>
        <authorList>
            <person name="Langlade N."/>
            <person name="Munos S."/>
        </authorList>
    </citation>
    <scope>NUCLEOTIDE SEQUENCE [LARGE SCALE GENOMIC DNA]</scope>
    <source>
        <tissue evidence="3">Leaves</tissue>
    </source>
</reference>
<gene>
    <name evidence="3" type="ORF">HannXRQ_Chr05g0149231</name>
    <name evidence="2" type="ORF">HanXRQr2_Chr05g0218981</name>
</gene>
<dbReference type="InParanoid" id="A0A251UR45"/>
<proteinExistence type="predicted"/>